<proteinExistence type="predicted"/>
<comment type="caution">
    <text evidence="1">The sequence shown here is derived from an EMBL/GenBank/DDBJ whole genome shotgun (WGS) entry which is preliminary data.</text>
</comment>
<sequence>MSPWVTFDTNAPSMIRNASSDYLDPKSLARAISGFLGCSEEDSYTTPLTAPAGWWRDMKVEQISILGADKEVFCDDILTLAKNVNVHNDVVQILVAPGEAHV</sequence>
<reference evidence="1" key="1">
    <citation type="submission" date="2024-09" db="EMBL/GenBank/DDBJ databases">
        <title>Black Yeasts Isolated from many extreme environments.</title>
        <authorList>
            <person name="Coleine C."/>
            <person name="Stajich J.E."/>
            <person name="Selbmann L."/>
        </authorList>
    </citation>
    <scope>NUCLEOTIDE SEQUENCE</scope>
    <source>
        <strain evidence="1">CCFEE 5737</strain>
    </source>
</reference>
<dbReference type="Proteomes" id="UP001186974">
    <property type="component" value="Unassembled WGS sequence"/>
</dbReference>
<accession>A0ACC3DCD0</accession>
<evidence type="ECO:0000313" key="1">
    <source>
        <dbReference type="EMBL" id="KAK3065175.1"/>
    </source>
</evidence>
<keyword evidence="2" id="KW-1185">Reference proteome</keyword>
<organism evidence="1 2">
    <name type="scientific">Coniosporium uncinatum</name>
    <dbReference type="NCBI Taxonomy" id="93489"/>
    <lineage>
        <taxon>Eukaryota</taxon>
        <taxon>Fungi</taxon>
        <taxon>Dikarya</taxon>
        <taxon>Ascomycota</taxon>
        <taxon>Pezizomycotina</taxon>
        <taxon>Dothideomycetes</taxon>
        <taxon>Dothideomycetes incertae sedis</taxon>
        <taxon>Coniosporium</taxon>
    </lineage>
</organism>
<name>A0ACC3DCD0_9PEZI</name>
<dbReference type="EMBL" id="JAWDJW010006352">
    <property type="protein sequence ID" value="KAK3065175.1"/>
    <property type="molecule type" value="Genomic_DNA"/>
</dbReference>
<gene>
    <name evidence="1" type="ORF">LTS18_007374</name>
</gene>
<evidence type="ECO:0000313" key="2">
    <source>
        <dbReference type="Proteomes" id="UP001186974"/>
    </source>
</evidence>
<protein>
    <submittedName>
        <fullName evidence="1">Uncharacterized protein</fullName>
    </submittedName>
</protein>